<reference evidence="21" key="3">
    <citation type="submission" date="2025-04" db="UniProtKB">
        <authorList>
            <consortium name="RefSeq"/>
        </authorList>
    </citation>
    <scope>IDENTIFICATION</scope>
    <source>
        <strain evidence="21">CBS 781.70</strain>
    </source>
</reference>
<dbReference type="GeneID" id="54419163"/>
<feature type="compositionally biased region" description="Polar residues" evidence="17">
    <location>
        <begin position="178"/>
        <end position="192"/>
    </location>
</feature>
<feature type="binding site" evidence="14">
    <location>
        <position position="306"/>
    </location>
    <ligand>
        <name>Zn(2+)</name>
        <dbReference type="ChEBI" id="CHEBI:29105"/>
        <label>1</label>
    </ligand>
</feature>
<dbReference type="GO" id="GO:0006325">
    <property type="term" value="P:chromatin organization"/>
    <property type="evidence" value="ECO:0007669"/>
    <property type="project" value="UniProtKB-KW"/>
</dbReference>
<feature type="binding site" evidence="14">
    <location>
        <position position="349"/>
    </location>
    <ligand>
        <name>Zn(2+)</name>
        <dbReference type="ChEBI" id="CHEBI:29105"/>
        <label>2</label>
    </ligand>
</feature>
<feature type="compositionally biased region" description="Polar residues" evidence="17">
    <location>
        <begin position="78"/>
        <end position="89"/>
    </location>
</feature>
<dbReference type="InterPro" id="IPR001965">
    <property type="entry name" value="Znf_PHD"/>
</dbReference>
<dbReference type="InterPro" id="IPR028651">
    <property type="entry name" value="ING_fam"/>
</dbReference>
<dbReference type="InterPro" id="IPR019787">
    <property type="entry name" value="Znf_PHD-finger"/>
</dbReference>
<feature type="binding site" evidence="14">
    <location>
        <position position="319"/>
    </location>
    <ligand>
        <name>Zn(2+)</name>
        <dbReference type="ChEBI" id="CHEBI:29105"/>
        <label>2</label>
    </ligand>
</feature>
<dbReference type="GO" id="GO:0051321">
    <property type="term" value="P:meiotic cell cycle"/>
    <property type="evidence" value="ECO:0007669"/>
    <property type="project" value="UniProtKB-KW"/>
</dbReference>
<keyword evidence="9 16" id="KW-0539">Nucleus</keyword>
<evidence type="ECO:0000313" key="21">
    <source>
        <dbReference type="RefSeq" id="XP_033537840.1"/>
    </source>
</evidence>
<feature type="binding site" evidence="14">
    <location>
        <position position="308"/>
    </location>
    <ligand>
        <name>Zn(2+)</name>
        <dbReference type="ChEBI" id="CHEBI:29105"/>
        <label>1</label>
    </ligand>
</feature>
<comment type="function">
    <text evidence="12">Component of the NuA4 histone acetyltransferase complex which is involved in transcriptional activation of selected genes principally by acetylation of nucleosomal histone H4 and H2A. The NuA4 complex is also involved in DNA repair. Involved in cell cycle progression and meiosis.</text>
</comment>
<gene>
    <name evidence="19 21" type="ORF">P152DRAFT_454464</name>
</gene>
<comment type="similarity">
    <text evidence="2 16">Belongs to the ING family.</text>
</comment>
<dbReference type="InterPro" id="IPR019786">
    <property type="entry name" value="Zinc_finger_PHD-type_CS"/>
</dbReference>
<evidence type="ECO:0000256" key="5">
    <source>
        <dbReference type="ARBA" id="ARBA00022771"/>
    </source>
</evidence>
<evidence type="ECO:0000256" key="3">
    <source>
        <dbReference type="ARBA" id="ARBA00022723"/>
    </source>
</evidence>
<comment type="subunit">
    <text evidence="16">Component of an histone acetyltransferase complex. Interacts with H3K4me3 and to a lesser extent with H3K4me2.</text>
</comment>
<feature type="site" description="Histone H3K4me3 binding" evidence="13">
    <location>
        <position position="328"/>
    </location>
</feature>
<feature type="site" description="Histone H3K4me3 binding" evidence="13">
    <location>
        <position position="305"/>
    </location>
</feature>
<dbReference type="SMART" id="SM00249">
    <property type="entry name" value="PHD"/>
    <property type="match status" value="1"/>
</dbReference>
<dbReference type="PROSITE" id="PS01359">
    <property type="entry name" value="ZF_PHD_1"/>
    <property type="match status" value="1"/>
</dbReference>
<dbReference type="InterPro" id="IPR011011">
    <property type="entry name" value="Znf_FYVE_PHD"/>
</dbReference>
<comment type="domain">
    <text evidence="16">The PHD-type zinc finger mediates the binding to H3K4me3.</text>
</comment>
<dbReference type="Gene3D" id="3.30.40.10">
    <property type="entry name" value="Zinc/RING finger domain, C3HC4 (zinc finger)"/>
    <property type="match status" value="1"/>
</dbReference>
<evidence type="ECO:0000256" key="15">
    <source>
        <dbReference type="PROSITE-ProRule" id="PRU00146"/>
    </source>
</evidence>
<keyword evidence="10" id="KW-0469">Meiosis</keyword>
<dbReference type="Proteomes" id="UP000504638">
    <property type="component" value="Unplaced"/>
</dbReference>
<dbReference type="InterPro" id="IPR013083">
    <property type="entry name" value="Znf_RING/FYVE/PHD"/>
</dbReference>
<feature type="binding site" evidence="14">
    <location>
        <position position="346"/>
    </location>
    <ligand>
        <name>Zn(2+)</name>
        <dbReference type="ChEBI" id="CHEBI:29105"/>
        <label>2</label>
    </ligand>
</feature>
<evidence type="ECO:0000256" key="1">
    <source>
        <dbReference type="ARBA" id="ARBA00004123"/>
    </source>
</evidence>
<dbReference type="GO" id="GO:0035267">
    <property type="term" value="C:NuA4 histone acetyltransferase complex"/>
    <property type="evidence" value="ECO:0007669"/>
    <property type="project" value="TreeGrafter"/>
</dbReference>
<evidence type="ECO:0000256" key="16">
    <source>
        <dbReference type="RuleBase" id="RU361213"/>
    </source>
</evidence>
<dbReference type="RefSeq" id="XP_033537840.1">
    <property type="nucleotide sequence ID" value="XM_033678593.1"/>
</dbReference>
<dbReference type="AlphaFoldDB" id="A0A6G1GEB0"/>
<feature type="region of interest" description="Disordered" evidence="17">
    <location>
        <begin position="121"/>
        <end position="299"/>
    </location>
</feature>
<evidence type="ECO:0000259" key="18">
    <source>
        <dbReference type="PROSITE" id="PS50016"/>
    </source>
</evidence>
<feature type="compositionally biased region" description="Acidic residues" evidence="17">
    <location>
        <begin position="289"/>
        <end position="299"/>
    </location>
</feature>
<evidence type="ECO:0000313" key="20">
    <source>
        <dbReference type="Proteomes" id="UP000504638"/>
    </source>
</evidence>
<evidence type="ECO:0000256" key="11">
    <source>
        <dbReference type="ARBA" id="ARBA00023306"/>
    </source>
</evidence>
<keyword evidence="11" id="KW-0131">Cell cycle</keyword>
<dbReference type="PANTHER" id="PTHR10333:SF100">
    <property type="entry name" value="CHROMATIN MODIFICATION-RELATED PROTEIN YNG2"/>
    <property type="match status" value="1"/>
</dbReference>
<evidence type="ECO:0000256" key="4">
    <source>
        <dbReference type="ARBA" id="ARBA00022763"/>
    </source>
</evidence>
<evidence type="ECO:0000256" key="6">
    <source>
        <dbReference type="ARBA" id="ARBA00022833"/>
    </source>
</evidence>
<comment type="function">
    <text evidence="16">Component of an histone acetyltransferase complex.</text>
</comment>
<dbReference type="GO" id="GO:0006281">
    <property type="term" value="P:DNA repair"/>
    <property type="evidence" value="ECO:0007669"/>
    <property type="project" value="UniProtKB-KW"/>
</dbReference>
<feature type="region of interest" description="Disordered" evidence="17">
    <location>
        <begin position="55"/>
        <end position="93"/>
    </location>
</feature>
<feature type="binding site" evidence="14">
    <location>
        <position position="324"/>
    </location>
    <ligand>
        <name>Zn(2+)</name>
        <dbReference type="ChEBI" id="CHEBI:29105"/>
        <label>2</label>
    </ligand>
</feature>
<feature type="binding site" evidence="14">
    <location>
        <position position="333"/>
    </location>
    <ligand>
        <name>Zn(2+)</name>
        <dbReference type="ChEBI" id="CHEBI:29105"/>
        <label>1</label>
    </ligand>
</feature>
<keyword evidence="7 16" id="KW-0156">Chromatin regulator</keyword>
<feature type="compositionally biased region" description="Basic residues" evidence="17">
    <location>
        <begin position="233"/>
        <end position="251"/>
    </location>
</feature>
<keyword evidence="3 14" id="KW-0479">Metal-binding</keyword>
<keyword evidence="5 15" id="KW-0863">Zinc-finger</keyword>
<dbReference type="CDD" id="cd15505">
    <property type="entry name" value="PHD_ING"/>
    <property type="match status" value="1"/>
</dbReference>
<reference evidence="19 21" key="1">
    <citation type="submission" date="2020-01" db="EMBL/GenBank/DDBJ databases">
        <authorList>
            <consortium name="DOE Joint Genome Institute"/>
            <person name="Haridas S."/>
            <person name="Albert R."/>
            <person name="Binder M."/>
            <person name="Bloem J."/>
            <person name="Labutti K."/>
            <person name="Salamov A."/>
            <person name="Andreopoulos B."/>
            <person name="Baker S.E."/>
            <person name="Barry K."/>
            <person name="Bills G."/>
            <person name="Bluhm B.H."/>
            <person name="Cannon C."/>
            <person name="Castanera R."/>
            <person name="Culley D.E."/>
            <person name="Daum C."/>
            <person name="Ezra D."/>
            <person name="Gonzalez J.B."/>
            <person name="Henrissat B."/>
            <person name="Kuo A."/>
            <person name="Liang C."/>
            <person name="Lipzen A."/>
            <person name="Lutzoni F."/>
            <person name="Magnuson J."/>
            <person name="Mondo S."/>
            <person name="Nolan M."/>
            <person name="Ohm R."/>
            <person name="Pangilinan J."/>
            <person name="Park H.-J."/>
            <person name="Ramirez L."/>
            <person name="Alfaro M."/>
            <person name="Sun H."/>
            <person name="Tritt A."/>
            <person name="Yoshinaga Y."/>
            <person name="Zwiers L.-H."/>
            <person name="Turgeon B.G."/>
            <person name="Goodwin S.B."/>
            <person name="Spatafora J.W."/>
            <person name="Crous P.W."/>
            <person name="Grigoriev I.V."/>
        </authorList>
    </citation>
    <scope>NUCLEOTIDE SEQUENCE</scope>
    <source>
        <strain evidence="19 21">CBS 781.70</strain>
    </source>
</reference>
<dbReference type="PROSITE" id="PS50016">
    <property type="entry name" value="ZF_PHD_2"/>
    <property type="match status" value="1"/>
</dbReference>
<feature type="compositionally biased region" description="Polar residues" evidence="17">
    <location>
        <begin position="218"/>
        <end position="231"/>
    </location>
</feature>
<keyword evidence="4" id="KW-0227">DNA damage</keyword>
<name>A0A6G1GEB0_9PEZI</name>
<keyword evidence="6 14" id="KW-0862">Zinc</keyword>
<evidence type="ECO:0000256" key="10">
    <source>
        <dbReference type="ARBA" id="ARBA00023254"/>
    </source>
</evidence>
<dbReference type="EMBL" id="ML975150">
    <property type="protein sequence ID" value="KAF1816209.1"/>
    <property type="molecule type" value="Genomic_DNA"/>
</dbReference>
<evidence type="ECO:0000256" key="7">
    <source>
        <dbReference type="ARBA" id="ARBA00022853"/>
    </source>
</evidence>
<sequence>MAKNPKEDAYVKIVYQQYDKAKALQAEKVAFSEKAAALLDRHIKRFDVKVRDLQNDGSIPHDPQLPSLLRPSPGNLVAPSTSTTNTGANTPLHPLSVNVPAGNIANAAVARMVAQVHLAGGPGGTGAAASVRHASPAGAAGPLHGSHPLAHSMSAGAAQRTREMSVGSDTKRRRLNSAVPTAGSSLRQSSLGPGTPKGSAPASRAGSVPASGLKKGTPAQTKKPGTSSQLATMRKRLVKGQQKKAQMRRLGLKGASPSTTGVSEDESGTEASEGSDDTALHVGQHDGAADEMDEGEEEDGDDTKYCFCQSVSYGDMVACDNANCKYQWFHWGCIGIDKEPVGDWLCPECSKLPPSRIKKA</sequence>
<protein>
    <recommendedName>
        <fullName evidence="16">Chromatin modification-related protein</fullName>
    </recommendedName>
</protein>
<evidence type="ECO:0000256" key="14">
    <source>
        <dbReference type="PIRSR" id="PIRSR628651-51"/>
    </source>
</evidence>
<feature type="compositionally biased region" description="Acidic residues" evidence="17">
    <location>
        <begin position="263"/>
        <end position="276"/>
    </location>
</feature>
<proteinExistence type="inferred from homology"/>
<dbReference type="PANTHER" id="PTHR10333">
    <property type="entry name" value="INHIBITOR OF GROWTH PROTEIN"/>
    <property type="match status" value="1"/>
</dbReference>
<evidence type="ECO:0000256" key="13">
    <source>
        <dbReference type="PIRSR" id="PIRSR628651-50"/>
    </source>
</evidence>
<evidence type="ECO:0000256" key="8">
    <source>
        <dbReference type="ARBA" id="ARBA00023204"/>
    </source>
</evidence>
<evidence type="ECO:0000256" key="2">
    <source>
        <dbReference type="ARBA" id="ARBA00010210"/>
    </source>
</evidence>
<keyword evidence="20" id="KW-1185">Reference proteome</keyword>
<dbReference type="GO" id="GO:0008270">
    <property type="term" value="F:zinc ion binding"/>
    <property type="evidence" value="ECO:0007669"/>
    <property type="project" value="UniProtKB-KW"/>
</dbReference>
<feature type="site" description="Histone H3K4me3 binding" evidence="13">
    <location>
        <position position="316"/>
    </location>
</feature>
<feature type="domain" description="PHD-type" evidence="18">
    <location>
        <begin position="303"/>
        <end position="352"/>
    </location>
</feature>
<evidence type="ECO:0000256" key="12">
    <source>
        <dbReference type="ARBA" id="ARBA00037044"/>
    </source>
</evidence>
<evidence type="ECO:0000256" key="17">
    <source>
        <dbReference type="SAM" id="MobiDB-lite"/>
    </source>
</evidence>
<evidence type="ECO:0000313" key="19">
    <source>
        <dbReference type="EMBL" id="KAF1816209.1"/>
    </source>
</evidence>
<reference evidence="21" key="2">
    <citation type="submission" date="2020-04" db="EMBL/GenBank/DDBJ databases">
        <authorList>
            <consortium name="NCBI Genome Project"/>
        </authorList>
    </citation>
    <scope>NUCLEOTIDE SEQUENCE</scope>
    <source>
        <strain evidence="21">CBS 781.70</strain>
    </source>
</reference>
<comment type="subcellular location">
    <subcellularLocation>
        <location evidence="1 16">Nucleus</location>
    </subcellularLocation>
</comment>
<feature type="binding site" evidence="14">
    <location>
        <position position="330"/>
    </location>
    <ligand>
        <name>Zn(2+)</name>
        <dbReference type="ChEBI" id="CHEBI:29105"/>
        <label>1</label>
    </ligand>
</feature>
<dbReference type="InterPro" id="IPR024610">
    <property type="entry name" value="ING_N_histone-binding"/>
</dbReference>
<dbReference type="GO" id="GO:0006355">
    <property type="term" value="P:regulation of DNA-templated transcription"/>
    <property type="evidence" value="ECO:0007669"/>
    <property type="project" value="TreeGrafter"/>
</dbReference>
<dbReference type="Pfam" id="PF12998">
    <property type="entry name" value="ING"/>
    <property type="match status" value="1"/>
</dbReference>
<evidence type="ECO:0000256" key="9">
    <source>
        <dbReference type="ARBA" id="ARBA00023242"/>
    </source>
</evidence>
<dbReference type="SUPFAM" id="SSF57903">
    <property type="entry name" value="FYVE/PHD zinc finger"/>
    <property type="match status" value="1"/>
</dbReference>
<feature type="site" description="Histone H3K4me3 binding" evidence="13">
    <location>
        <position position="320"/>
    </location>
</feature>
<dbReference type="GO" id="GO:0005634">
    <property type="term" value="C:nucleus"/>
    <property type="evidence" value="ECO:0007669"/>
    <property type="project" value="UniProtKB-SubCell"/>
</dbReference>
<keyword evidence="8" id="KW-0234">DNA repair</keyword>
<accession>A0A6G1GEB0</accession>
<dbReference type="OrthoDB" id="2505961at2759"/>
<organism evidence="19">
    <name type="scientific">Eremomyces bilateralis CBS 781.70</name>
    <dbReference type="NCBI Taxonomy" id="1392243"/>
    <lineage>
        <taxon>Eukaryota</taxon>
        <taxon>Fungi</taxon>
        <taxon>Dikarya</taxon>
        <taxon>Ascomycota</taxon>
        <taxon>Pezizomycotina</taxon>
        <taxon>Dothideomycetes</taxon>
        <taxon>Dothideomycetes incertae sedis</taxon>
        <taxon>Eremomycetales</taxon>
        <taxon>Eremomycetaceae</taxon>
        <taxon>Eremomyces</taxon>
    </lineage>
</organism>
<dbReference type="Gene3D" id="6.10.140.1740">
    <property type="match status" value="1"/>
</dbReference>